<evidence type="ECO:0000313" key="1">
    <source>
        <dbReference type="EMBL" id="CAG8492699.1"/>
    </source>
</evidence>
<evidence type="ECO:0000313" key="2">
    <source>
        <dbReference type="Proteomes" id="UP000789570"/>
    </source>
</evidence>
<feature type="non-terminal residue" evidence="1">
    <location>
        <position position="1"/>
    </location>
</feature>
<sequence length="454" mass="53001">MTGTEKSKSAFDSFQKCRKKIYKAQKQKVIHTKNYTRQFCALTKHTNTMLNDRTEHDRRMFRQLHDVEYHLNSDLESAESPPSVSRIPIQASPDIPQDLDDSIEVVVFFSKQNVPKLNITSMRVTIFAKFKMQRSFNNVDDEELSGITLVPPDELLQDEDETNANLSDLEKDVENSYLQELSVETLNPTIERLLRLKEGIARYRITFLPEFHLNDPVKRLVTDKEWIIMQSKWRKIEEEIVNSLSPIESNLQSLLKRYENVISQHTTGCYVDLNKVESAIGQAPFENDYLFARDWMLRWIQQVYTAFLMCFQTPINPLTDANASEYAYRSRIINRLWEEVFLDVNGVICMKTGEVENTDRKFQLEIKRCLDKRNTNAGSWFHDAILLMNVSQNEIQVAFGEVVGNAYYHDDVKMNGDREKILKAMQLALFKIRQLFPEDHPNIKNLETYGILAY</sequence>
<dbReference type="EMBL" id="CAJVPQ010000564">
    <property type="protein sequence ID" value="CAG8492699.1"/>
    <property type="molecule type" value="Genomic_DNA"/>
</dbReference>
<dbReference type="OrthoDB" id="2317848at2759"/>
<gene>
    <name evidence="1" type="ORF">FCALED_LOCUS3298</name>
</gene>
<keyword evidence="2" id="KW-1185">Reference proteome</keyword>
<dbReference type="Proteomes" id="UP000789570">
    <property type="component" value="Unassembled WGS sequence"/>
</dbReference>
<protein>
    <submittedName>
        <fullName evidence="1">157_t:CDS:1</fullName>
    </submittedName>
</protein>
<reference evidence="1" key="1">
    <citation type="submission" date="2021-06" db="EMBL/GenBank/DDBJ databases">
        <authorList>
            <person name="Kallberg Y."/>
            <person name="Tangrot J."/>
            <person name="Rosling A."/>
        </authorList>
    </citation>
    <scope>NUCLEOTIDE SEQUENCE</scope>
    <source>
        <strain evidence="1">UK204</strain>
    </source>
</reference>
<dbReference type="AlphaFoldDB" id="A0A9N8WMY2"/>
<organism evidence="1 2">
    <name type="scientific">Funneliformis caledonium</name>
    <dbReference type="NCBI Taxonomy" id="1117310"/>
    <lineage>
        <taxon>Eukaryota</taxon>
        <taxon>Fungi</taxon>
        <taxon>Fungi incertae sedis</taxon>
        <taxon>Mucoromycota</taxon>
        <taxon>Glomeromycotina</taxon>
        <taxon>Glomeromycetes</taxon>
        <taxon>Glomerales</taxon>
        <taxon>Glomeraceae</taxon>
        <taxon>Funneliformis</taxon>
    </lineage>
</organism>
<proteinExistence type="predicted"/>
<accession>A0A9N8WMY2</accession>
<comment type="caution">
    <text evidence="1">The sequence shown here is derived from an EMBL/GenBank/DDBJ whole genome shotgun (WGS) entry which is preliminary data.</text>
</comment>
<name>A0A9N8WMY2_9GLOM</name>